<proteinExistence type="predicted"/>
<organism evidence="3 4">
    <name type="scientific">Thalassiosira oceanica</name>
    <name type="common">Marine diatom</name>
    <dbReference type="NCBI Taxonomy" id="159749"/>
    <lineage>
        <taxon>Eukaryota</taxon>
        <taxon>Sar</taxon>
        <taxon>Stramenopiles</taxon>
        <taxon>Ochrophyta</taxon>
        <taxon>Bacillariophyta</taxon>
        <taxon>Coscinodiscophyceae</taxon>
        <taxon>Thalassiosirophycidae</taxon>
        <taxon>Thalassiosirales</taxon>
        <taxon>Thalassiosiraceae</taxon>
        <taxon>Thalassiosira</taxon>
    </lineage>
</organism>
<dbReference type="OrthoDB" id="40447at2759"/>
<feature type="region of interest" description="Disordered" evidence="1">
    <location>
        <begin position="60"/>
        <end position="81"/>
    </location>
</feature>
<evidence type="ECO:0000313" key="3">
    <source>
        <dbReference type="EMBL" id="EJK46585.1"/>
    </source>
</evidence>
<keyword evidence="2" id="KW-1133">Transmembrane helix</keyword>
<dbReference type="eggNOG" id="ENOG502R0TQ">
    <property type="taxonomic scope" value="Eukaryota"/>
</dbReference>
<accession>K0R2Z3</accession>
<dbReference type="Proteomes" id="UP000266841">
    <property type="component" value="Unassembled WGS sequence"/>
</dbReference>
<dbReference type="AlphaFoldDB" id="K0R2Z3"/>
<keyword evidence="2" id="KW-0812">Transmembrane</keyword>
<keyword evidence="2" id="KW-0472">Membrane</keyword>
<name>K0R2Z3_THAOC</name>
<feature type="transmembrane region" description="Helical" evidence="2">
    <location>
        <begin position="12"/>
        <end position="32"/>
    </location>
</feature>
<gene>
    <name evidence="3" type="ORF">THAOC_34738</name>
</gene>
<keyword evidence="4" id="KW-1185">Reference proteome</keyword>
<comment type="caution">
    <text evidence="3">The sequence shown here is derived from an EMBL/GenBank/DDBJ whole genome shotgun (WGS) entry which is preliminary data.</text>
</comment>
<dbReference type="EMBL" id="AGNL01047653">
    <property type="protein sequence ID" value="EJK46585.1"/>
    <property type="molecule type" value="Genomic_DNA"/>
</dbReference>
<evidence type="ECO:0000313" key="4">
    <source>
        <dbReference type="Proteomes" id="UP000266841"/>
    </source>
</evidence>
<evidence type="ECO:0008006" key="5">
    <source>
        <dbReference type="Google" id="ProtNLM"/>
    </source>
</evidence>
<sequence>MMTPARRNKLRTLLWFVLMKWTATLVIVNFYLGSMISLEEIENSVLRLMQRDRFVTFEQPESDPMAHQNRQYKADKQPPEVDEVMGRTGTMSGVVTPTKLVRDITPNLKDGTLQGRERLWEMLTTRNMTQVDAEYWSSIPTWDEILDNIKHSGDRQNALPIIHGLDTCQAFQNKTSSDPSQRRIAPAGLFNSVLLEFNCQNPNRVKKFKGNAKRGHGNEWEVPWGKHTPGSERGQYLKNQKIKYTIDEVLPVVLIRNPYGWMKSMCRHPYTAKWGSMQNKRSCPELKRGGEWNGVEAKFGSGVTHHKSLAHMYNDWYGHYYYGSHTAAEGTQRSIEAPFPRLIVRFEDIIFFVSVLDYVCISCTALTPLLH</sequence>
<evidence type="ECO:0000256" key="1">
    <source>
        <dbReference type="SAM" id="MobiDB-lite"/>
    </source>
</evidence>
<reference evidence="3 4" key="1">
    <citation type="journal article" date="2012" name="Genome Biol.">
        <title>Genome and low-iron response of an oceanic diatom adapted to chronic iron limitation.</title>
        <authorList>
            <person name="Lommer M."/>
            <person name="Specht M."/>
            <person name="Roy A.S."/>
            <person name="Kraemer L."/>
            <person name="Andreson R."/>
            <person name="Gutowska M.A."/>
            <person name="Wolf J."/>
            <person name="Bergner S.V."/>
            <person name="Schilhabel M.B."/>
            <person name="Klostermeier U.C."/>
            <person name="Beiko R.G."/>
            <person name="Rosenstiel P."/>
            <person name="Hippler M."/>
            <person name="Laroche J."/>
        </authorList>
    </citation>
    <scope>NUCLEOTIDE SEQUENCE [LARGE SCALE GENOMIC DNA]</scope>
    <source>
        <strain evidence="3 4">CCMP1005</strain>
    </source>
</reference>
<protein>
    <recommendedName>
        <fullName evidence="5">Sulfotransferase domain-containing protein</fullName>
    </recommendedName>
</protein>
<dbReference type="OMA" id="EVPWGKH"/>
<evidence type="ECO:0000256" key="2">
    <source>
        <dbReference type="SAM" id="Phobius"/>
    </source>
</evidence>